<reference evidence="1" key="1">
    <citation type="journal article" date="2017" name="Nature">
        <title>The sunflower genome provides insights into oil metabolism, flowering and Asterid evolution.</title>
        <authorList>
            <person name="Badouin H."/>
            <person name="Gouzy J."/>
            <person name="Grassa C.J."/>
            <person name="Murat F."/>
            <person name="Staton S.E."/>
            <person name="Cottret L."/>
            <person name="Lelandais-Briere C."/>
            <person name="Owens G.L."/>
            <person name="Carrere S."/>
            <person name="Mayjonade B."/>
            <person name="Legrand L."/>
            <person name="Gill N."/>
            <person name="Kane N.C."/>
            <person name="Bowers J.E."/>
            <person name="Hubner S."/>
            <person name="Bellec A."/>
            <person name="Berard A."/>
            <person name="Berges H."/>
            <person name="Blanchet N."/>
            <person name="Boniface M.C."/>
            <person name="Brunel D."/>
            <person name="Catrice O."/>
            <person name="Chaidir N."/>
            <person name="Claudel C."/>
            <person name="Donnadieu C."/>
            <person name="Faraut T."/>
            <person name="Fievet G."/>
            <person name="Helmstetter N."/>
            <person name="King M."/>
            <person name="Knapp S.J."/>
            <person name="Lai Z."/>
            <person name="Le Paslier M.C."/>
            <person name="Lippi Y."/>
            <person name="Lorenzon L."/>
            <person name="Mandel J.R."/>
            <person name="Marage G."/>
            <person name="Marchand G."/>
            <person name="Marquand E."/>
            <person name="Bret-Mestries E."/>
            <person name="Morien E."/>
            <person name="Nambeesan S."/>
            <person name="Nguyen T."/>
            <person name="Pegot-Espagnet P."/>
            <person name="Pouilly N."/>
            <person name="Raftis F."/>
            <person name="Sallet E."/>
            <person name="Schiex T."/>
            <person name="Thomas J."/>
            <person name="Vandecasteele C."/>
            <person name="Vares D."/>
            <person name="Vear F."/>
            <person name="Vautrin S."/>
            <person name="Crespi M."/>
            <person name="Mangin B."/>
            <person name="Burke J.M."/>
            <person name="Salse J."/>
            <person name="Munos S."/>
            <person name="Vincourt P."/>
            <person name="Rieseberg L.H."/>
            <person name="Langlade N.B."/>
        </authorList>
    </citation>
    <scope>NUCLEOTIDE SEQUENCE</scope>
    <source>
        <tissue evidence="1">Leaves</tissue>
    </source>
</reference>
<dbReference type="AlphaFoldDB" id="A0A9K3HF40"/>
<evidence type="ECO:0000313" key="1">
    <source>
        <dbReference type="EMBL" id="KAF5777149.1"/>
    </source>
</evidence>
<proteinExistence type="predicted"/>
<protein>
    <submittedName>
        <fullName evidence="1">Uncharacterized protein</fullName>
    </submittedName>
</protein>
<keyword evidence="2" id="KW-1185">Reference proteome</keyword>
<comment type="caution">
    <text evidence="1">The sequence shown here is derived from an EMBL/GenBank/DDBJ whole genome shotgun (WGS) entry which is preliminary data.</text>
</comment>
<name>A0A9K3HF40_HELAN</name>
<gene>
    <name evidence="1" type="ORF">HanXRQr2_Chr12g0532311</name>
</gene>
<reference evidence="1" key="2">
    <citation type="submission" date="2020-06" db="EMBL/GenBank/DDBJ databases">
        <title>Helianthus annuus Genome sequencing and assembly Release 2.</title>
        <authorList>
            <person name="Gouzy J."/>
            <person name="Langlade N."/>
            <person name="Munos S."/>
        </authorList>
    </citation>
    <scope>NUCLEOTIDE SEQUENCE</scope>
    <source>
        <tissue evidence="1">Leaves</tissue>
    </source>
</reference>
<evidence type="ECO:0000313" key="2">
    <source>
        <dbReference type="Proteomes" id="UP000215914"/>
    </source>
</evidence>
<organism evidence="1 2">
    <name type="scientific">Helianthus annuus</name>
    <name type="common">Common sunflower</name>
    <dbReference type="NCBI Taxonomy" id="4232"/>
    <lineage>
        <taxon>Eukaryota</taxon>
        <taxon>Viridiplantae</taxon>
        <taxon>Streptophyta</taxon>
        <taxon>Embryophyta</taxon>
        <taxon>Tracheophyta</taxon>
        <taxon>Spermatophyta</taxon>
        <taxon>Magnoliopsida</taxon>
        <taxon>eudicotyledons</taxon>
        <taxon>Gunneridae</taxon>
        <taxon>Pentapetalae</taxon>
        <taxon>asterids</taxon>
        <taxon>campanulids</taxon>
        <taxon>Asterales</taxon>
        <taxon>Asteraceae</taxon>
        <taxon>Asteroideae</taxon>
        <taxon>Heliantheae alliance</taxon>
        <taxon>Heliantheae</taxon>
        <taxon>Helianthus</taxon>
    </lineage>
</organism>
<dbReference type="Gramene" id="mRNA:HanXRQr2_Chr12g0532311">
    <property type="protein sequence ID" value="CDS:HanXRQr2_Chr12g0532311.1"/>
    <property type="gene ID" value="HanXRQr2_Chr12g0532311"/>
</dbReference>
<dbReference type="Proteomes" id="UP000215914">
    <property type="component" value="Unassembled WGS sequence"/>
</dbReference>
<sequence length="132" mass="16045">MIFFFRITISDDWITQNMKKSFTWNIKFKLHIHRTRSHPIVLIFKIHYRSLIPVCFLILCFHSSHRHGNRVNCPERRVCRHAELHFILRFNHHKIRKGVDYVADYLLLRVFTDCTPVRKKNHFQPLFSDACI</sequence>
<dbReference type="EMBL" id="MNCJ02000327">
    <property type="protein sequence ID" value="KAF5777149.1"/>
    <property type="molecule type" value="Genomic_DNA"/>
</dbReference>
<accession>A0A9K3HF40</accession>